<proteinExistence type="predicted"/>
<gene>
    <name evidence="2" type="ORF">SKAU_G00173590</name>
</gene>
<keyword evidence="3" id="KW-1185">Reference proteome</keyword>
<comment type="caution">
    <text evidence="2">The sequence shown here is derived from an EMBL/GenBank/DDBJ whole genome shotgun (WGS) entry which is preliminary data.</text>
</comment>
<dbReference type="AlphaFoldDB" id="A0A9Q1FLF0"/>
<organism evidence="2 3">
    <name type="scientific">Synaphobranchus kaupii</name>
    <name type="common">Kaup's arrowtooth eel</name>
    <dbReference type="NCBI Taxonomy" id="118154"/>
    <lineage>
        <taxon>Eukaryota</taxon>
        <taxon>Metazoa</taxon>
        <taxon>Chordata</taxon>
        <taxon>Craniata</taxon>
        <taxon>Vertebrata</taxon>
        <taxon>Euteleostomi</taxon>
        <taxon>Actinopterygii</taxon>
        <taxon>Neopterygii</taxon>
        <taxon>Teleostei</taxon>
        <taxon>Anguilliformes</taxon>
        <taxon>Synaphobranchidae</taxon>
        <taxon>Synaphobranchus</taxon>
    </lineage>
</organism>
<sequence>MRYCATEIRKWLKVYKNKTLPVTSVSVSLFALLTRLACTWLVSPLVCNTHAGGSTPQGSIGRPRHRLN</sequence>
<evidence type="ECO:0000313" key="2">
    <source>
        <dbReference type="EMBL" id="KAJ8360834.1"/>
    </source>
</evidence>
<dbReference type="Proteomes" id="UP001152622">
    <property type="component" value="Chromosome 5"/>
</dbReference>
<reference evidence="2" key="1">
    <citation type="journal article" date="2023" name="Science">
        <title>Genome structures resolve the early diversification of teleost fishes.</title>
        <authorList>
            <person name="Parey E."/>
            <person name="Louis A."/>
            <person name="Montfort J."/>
            <person name="Bouchez O."/>
            <person name="Roques C."/>
            <person name="Iampietro C."/>
            <person name="Lluch J."/>
            <person name="Castinel A."/>
            <person name="Donnadieu C."/>
            <person name="Desvignes T."/>
            <person name="Floi Bucao C."/>
            <person name="Jouanno E."/>
            <person name="Wen M."/>
            <person name="Mejri S."/>
            <person name="Dirks R."/>
            <person name="Jansen H."/>
            <person name="Henkel C."/>
            <person name="Chen W.J."/>
            <person name="Zahm M."/>
            <person name="Cabau C."/>
            <person name="Klopp C."/>
            <person name="Thompson A.W."/>
            <person name="Robinson-Rechavi M."/>
            <person name="Braasch I."/>
            <person name="Lecointre G."/>
            <person name="Bobe J."/>
            <person name="Postlethwait J.H."/>
            <person name="Berthelot C."/>
            <person name="Roest Crollius H."/>
            <person name="Guiguen Y."/>
        </authorList>
    </citation>
    <scope>NUCLEOTIDE SEQUENCE</scope>
    <source>
        <strain evidence="2">WJC10195</strain>
    </source>
</reference>
<dbReference type="EMBL" id="JAINUF010000005">
    <property type="protein sequence ID" value="KAJ8360834.1"/>
    <property type="molecule type" value="Genomic_DNA"/>
</dbReference>
<keyword evidence="1" id="KW-0812">Transmembrane</keyword>
<keyword evidence="1" id="KW-0472">Membrane</keyword>
<name>A0A9Q1FLF0_SYNKA</name>
<protein>
    <submittedName>
        <fullName evidence="2">Uncharacterized protein</fullName>
    </submittedName>
</protein>
<accession>A0A9Q1FLF0</accession>
<keyword evidence="1" id="KW-1133">Transmembrane helix</keyword>
<evidence type="ECO:0000313" key="3">
    <source>
        <dbReference type="Proteomes" id="UP001152622"/>
    </source>
</evidence>
<feature type="transmembrane region" description="Helical" evidence="1">
    <location>
        <begin position="20"/>
        <end position="42"/>
    </location>
</feature>
<evidence type="ECO:0000256" key="1">
    <source>
        <dbReference type="SAM" id="Phobius"/>
    </source>
</evidence>